<dbReference type="EMBL" id="LR700645">
    <property type="protein sequence ID" value="VVM14992.1"/>
    <property type="molecule type" value="Genomic_DNA"/>
</dbReference>
<protein>
    <submittedName>
        <fullName evidence="1">Uncharacterized protein</fullName>
    </submittedName>
</protein>
<sequence length="175" mass="19187">MAITLNVSYAPISKQNDAYTIKNPNQVTNAFTITEASEAADALRLSNQEKISQLKAFLKDYDMTSISTDELKVVGSRLYDEGMISRRAFGMFISGDGASDAKGFQTNTHVKFNAIALFNEKLEDTKAHFKSEPMLARQDGAMDHLQGMVSANQAVAAMAYFVRSANSELSINEQA</sequence>
<evidence type="ECO:0000313" key="1">
    <source>
        <dbReference type="EMBL" id="VVM14992.1"/>
    </source>
</evidence>
<name>A0A5E6MU83_PSEFL</name>
<gene>
    <name evidence="1" type="ORF">PS683_03307</name>
</gene>
<organism evidence="1">
    <name type="scientific">Pseudomonas fluorescens</name>
    <dbReference type="NCBI Taxonomy" id="294"/>
    <lineage>
        <taxon>Bacteria</taxon>
        <taxon>Pseudomonadati</taxon>
        <taxon>Pseudomonadota</taxon>
        <taxon>Gammaproteobacteria</taxon>
        <taxon>Pseudomonadales</taxon>
        <taxon>Pseudomonadaceae</taxon>
        <taxon>Pseudomonas</taxon>
    </lineage>
</organism>
<proteinExistence type="predicted"/>
<reference evidence="1" key="1">
    <citation type="submission" date="2019-09" db="EMBL/GenBank/DDBJ databases">
        <authorList>
            <person name="Chandra G."/>
            <person name="Truman W A."/>
        </authorList>
    </citation>
    <scope>NUCLEOTIDE SEQUENCE</scope>
    <source>
        <strain evidence="1">PS683</strain>
    </source>
</reference>
<dbReference type="AlphaFoldDB" id="A0A5E6MU83"/>
<accession>A0A5E6MU83</accession>